<dbReference type="InterPro" id="IPR011051">
    <property type="entry name" value="RmlC_Cupin_sf"/>
</dbReference>
<sequence>MSDVLNDALARTVQATRAAQNLSVADLAQRSGVSRAMIARIERSDVQPTAALLARLSAGLGLTLSELIVQAESDGSRLQYRDDQKIWTDPETGYSRRSLSPSESTALELVEVTLPPGAVVAYPAEAYRFIDQQIWVIEGSLDFTEGADLHELRAGDCLALGEPVDCTFFNPGAMDCRYLVALTKVSRFGALQLR</sequence>
<dbReference type="Gene3D" id="1.10.260.40">
    <property type="entry name" value="lambda repressor-like DNA-binding domains"/>
    <property type="match status" value="1"/>
</dbReference>
<proteinExistence type="predicted"/>
<dbReference type="PANTHER" id="PTHR46797">
    <property type="entry name" value="HTH-TYPE TRANSCRIPTIONAL REGULATOR"/>
    <property type="match status" value="1"/>
</dbReference>
<dbReference type="InterPro" id="IPR014710">
    <property type="entry name" value="RmlC-like_jellyroll"/>
</dbReference>
<dbReference type="InterPro" id="IPR050807">
    <property type="entry name" value="TransReg_Diox_bact_type"/>
</dbReference>
<evidence type="ECO:0000259" key="2">
    <source>
        <dbReference type="PROSITE" id="PS50943"/>
    </source>
</evidence>
<accession>A0A1T4Y2Z4</accession>
<dbReference type="SUPFAM" id="SSF47413">
    <property type="entry name" value="lambda repressor-like DNA-binding domains"/>
    <property type="match status" value="1"/>
</dbReference>
<dbReference type="GO" id="GO:0003700">
    <property type="term" value="F:DNA-binding transcription factor activity"/>
    <property type="evidence" value="ECO:0007669"/>
    <property type="project" value="TreeGrafter"/>
</dbReference>
<dbReference type="InterPro" id="IPR010982">
    <property type="entry name" value="Lambda_DNA-bd_dom_sf"/>
</dbReference>
<gene>
    <name evidence="3" type="ORF">SAMN06295879_2176</name>
</gene>
<dbReference type="AlphaFoldDB" id="A0A1T4Y2Z4"/>
<dbReference type="Proteomes" id="UP000189735">
    <property type="component" value="Unassembled WGS sequence"/>
</dbReference>
<dbReference type="EMBL" id="FUYG01000005">
    <property type="protein sequence ID" value="SKA96207.1"/>
    <property type="molecule type" value="Genomic_DNA"/>
</dbReference>
<name>A0A1T4Y2Z4_9MICO</name>
<protein>
    <submittedName>
        <fullName evidence="3">Transcriptional regulator, XRE family with cupin sensor</fullName>
    </submittedName>
</protein>
<evidence type="ECO:0000313" key="4">
    <source>
        <dbReference type="Proteomes" id="UP000189735"/>
    </source>
</evidence>
<keyword evidence="1" id="KW-0238">DNA-binding</keyword>
<evidence type="ECO:0000313" key="3">
    <source>
        <dbReference type="EMBL" id="SKA96207.1"/>
    </source>
</evidence>
<dbReference type="GO" id="GO:0005829">
    <property type="term" value="C:cytosol"/>
    <property type="evidence" value="ECO:0007669"/>
    <property type="project" value="TreeGrafter"/>
</dbReference>
<dbReference type="CDD" id="cd00093">
    <property type="entry name" value="HTH_XRE"/>
    <property type="match status" value="1"/>
</dbReference>
<dbReference type="InterPro" id="IPR001387">
    <property type="entry name" value="Cro/C1-type_HTH"/>
</dbReference>
<dbReference type="SUPFAM" id="SSF51182">
    <property type="entry name" value="RmlC-like cupins"/>
    <property type="match status" value="1"/>
</dbReference>
<dbReference type="RefSeq" id="WP_078714408.1">
    <property type="nucleotide sequence ID" value="NZ_FUYG01000005.1"/>
</dbReference>
<dbReference type="SMART" id="SM00530">
    <property type="entry name" value="HTH_XRE"/>
    <property type="match status" value="1"/>
</dbReference>
<dbReference type="Pfam" id="PF01381">
    <property type="entry name" value="HTH_3"/>
    <property type="match status" value="1"/>
</dbReference>
<evidence type="ECO:0000256" key="1">
    <source>
        <dbReference type="ARBA" id="ARBA00023125"/>
    </source>
</evidence>
<dbReference type="CDD" id="cd02209">
    <property type="entry name" value="cupin_XRE_C"/>
    <property type="match status" value="1"/>
</dbReference>
<reference evidence="4" key="1">
    <citation type="submission" date="2017-02" db="EMBL/GenBank/DDBJ databases">
        <authorList>
            <person name="Varghese N."/>
            <person name="Submissions S."/>
        </authorList>
    </citation>
    <scope>NUCLEOTIDE SEQUENCE [LARGE SCALE GENOMIC DNA]</scope>
    <source>
        <strain evidence="4">VKM Ac-2052</strain>
    </source>
</reference>
<dbReference type="PROSITE" id="PS50943">
    <property type="entry name" value="HTH_CROC1"/>
    <property type="match status" value="1"/>
</dbReference>
<dbReference type="PANTHER" id="PTHR46797:SF10">
    <property type="entry name" value="BLR1115 PROTEIN"/>
    <property type="match status" value="1"/>
</dbReference>
<feature type="domain" description="HTH cro/C1-type" evidence="2">
    <location>
        <begin position="13"/>
        <end position="67"/>
    </location>
</feature>
<dbReference type="Gene3D" id="2.60.120.10">
    <property type="entry name" value="Jelly Rolls"/>
    <property type="match status" value="1"/>
</dbReference>
<dbReference type="GO" id="GO:0003677">
    <property type="term" value="F:DNA binding"/>
    <property type="evidence" value="ECO:0007669"/>
    <property type="project" value="UniProtKB-KW"/>
</dbReference>
<organism evidence="3 4">
    <name type="scientific">Agreia bicolorata</name>
    <dbReference type="NCBI Taxonomy" id="110935"/>
    <lineage>
        <taxon>Bacteria</taxon>
        <taxon>Bacillati</taxon>
        <taxon>Actinomycetota</taxon>
        <taxon>Actinomycetes</taxon>
        <taxon>Micrococcales</taxon>
        <taxon>Microbacteriaceae</taxon>
        <taxon>Agreia</taxon>
    </lineage>
</organism>